<dbReference type="InParanoid" id="D3BKT4"/>
<dbReference type="RefSeq" id="XP_020430638.1">
    <property type="nucleotide sequence ID" value="XM_020579963.1"/>
</dbReference>
<accession>D3BKT4</accession>
<feature type="compositionally biased region" description="Low complexity" evidence="1">
    <location>
        <begin position="131"/>
        <end position="160"/>
    </location>
</feature>
<organism evidence="2 3">
    <name type="scientific">Heterostelium pallidum (strain ATCC 26659 / Pp 5 / PN500)</name>
    <name type="common">Cellular slime mold</name>
    <name type="synonym">Polysphondylium pallidum</name>
    <dbReference type="NCBI Taxonomy" id="670386"/>
    <lineage>
        <taxon>Eukaryota</taxon>
        <taxon>Amoebozoa</taxon>
        <taxon>Evosea</taxon>
        <taxon>Eumycetozoa</taxon>
        <taxon>Dictyostelia</taxon>
        <taxon>Acytosteliales</taxon>
        <taxon>Acytosteliaceae</taxon>
        <taxon>Heterostelium</taxon>
    </lineage>
</organism>
<dbReference type="AlphaFoldDB" id="D3BKT4"/>
<evidence type="ECO:0000256" key="1">
    <source>
        <dbReference type="SAM" id="MobiDB-lite"/>
    </source>
</evidence>
<dbReference type="Proteomes" id="UP000001396">
    <property type="component" value="Unassembled WGS sequence"/>
</dbReference>
<keyword evidence="3" id="KW-1185">Reference proteome</keyword>
<evidence type="ECO:0000313" key="2">
    <source>
        <dbReference type="EMBL" id="EFA78514.1"/>
    </source>
</evidence>
<reference evidence="2 3" key="1">
    <citation type="journal article" date="2011" name="Genome Res.">
        <title>Phylogeny-wide analysis of social amoeba genomes highlights ancient origins for complex intercellular communication.</title>
        <authorList>
            <person name="Heidel A.J."/>
            <person name="Lawal H.M."/>
            <person name="Felder M."/>
            <person name="Schilde C."/>
            <person name="Helps N.R."/>
            <person name="Tunggal B."/>
            <person name="Rivero F."/>
            <person name="John U."/>
            <person name="Schleicher M."/>
            <person name="Eichinger L."/>
            <person name="Platzer M."/>
            <person name="Noegel A.A."/>
            <person name="Schaap P."/>
            <person name="Gloeckner G."/>
        </authorList>
    </citation>
    <scope>NUCLEOTIDE SEQUENCE [LARGE SCALE GENOMIC DNA]</scope>
    <source>
        <strain evidence="3">ATCC 26659 / Pp 5 / PN500</strain>
    </source>
</reference>
<feature type="region of interest" description="Disordered" evidence="1">
    <location>
        <begin position="122"/>
        <end position="160"/>
    </location>
</feature>
<proteinExistence type="predicted"/>
<protein>
    <submittedName>
        <fullName evidence="2">Uncharacterized protein</fullName>
    </submittedName>
</protein>
<dbReference type="GeneID" id="31364641"/>
<sequence length="322" mass="35998">MTINSPVLAGNWLFWSTFEEFVTPTFVLQKYNGPIWWTEKYRILMMIEGCNNNGYQIAFSSTREDIVGNWEIIIAVYQDKVEKTGLSQFSESYLLNLMKKLAKKMAKLEELNSKRLKLSGDSAITVPQPSSSPTTTTSFTTTTTTNEQHESSSSSSSPNNSFNNLSISSSYNFVMPSNMAIVSTMNEANEKSSIKLGNQRRIATLFKALYHIDPITILERTYAKKYEDDEWVEWADERTGMRPIHIAVEKMDIALIKRPGLVTATLCFVRGQSRHLSPADRTGQCSGALNLQGRHAATPLFGATLVREGTIRKIPTDSPAAA</sequence>
<dbReference type="STRING" id="670386.D3BKT4"/>
<gene>
    <name evidence="2" type="ORF">PPL_09166</name>
</gene>
<name>D3BKT4_HETP5</name>
<evidence type="ECO:0000313" key="3">
    <source>
        <dbReference type="Proteomes" id="UP000001396"/>
    </source>
</evidence>
<comment type="caution">
    <text evidence="2">The sequence shown here is derived from an EMBL/GenBank/DDBJ whole genome shotgun (WGS) entry which is preliminary data.</text>
</comment>
<dbReference type="EMBL" id="ADBJ01000038">
    <property type="protein sequence ID" value="EFA78514.1"/>
    <property type="molecule type" value="Genomic_DNA"/>
</dbReference>